<evidence type="ECO:0000256" key="1">
    <source>
        <dbReference type="SAM" id="Coils"/>
    </source>
</evidence>
<keyword evidence="1" id="KW-0175">Coiled coil</keyword>
<keyword evidence="2" id="KW-0472">Membrane</keyword>
<evidence type="ECO:0000256" key="2">
    <source>
        <dbReference type="SAM" id="Phobius"/>
    </source>
</evidence>
<comment type="caution">
    <text evidence="3">The sequence shown here is derived from an EMBL/GenBank/DDBJ whole genome shotgun (WGS) entry which is preliminary data.</text>
</comment>
<feature type="coiled-coil region" evidence="1">
    <location>
        <begin position="113"/>
        <end position="151"/>
    </location>
</feature>
<feature type="coiled-coil region" evidence="1">
    <location>
        <begin position="376"/>
        <end position="513"/>
    </location>
</feature>
<dbReference type="EMBL" id="VLNR01000064">
    <property type="protein sequence ID" value="TSE05250.1"/>
    <property type="molecule type" value="Genomic_DNA"/>
</dbReference>
<dbReference type="Proteomes" id="UP000318833">
    <property type="component" value="Unassembled WGS sequence"/>
</dbReference>
<name>A0A554VE54_9FLAO</name>
<organism evidence="3 4">
    <name type="scientific">Aquimarina algiphila</name>
    <dbReference type="NCBI Taxonomy" id="2047982"/>
    <lineage>
        <taxon>Bacteria</taxon>
        <taxon>Pseudomonadati</taxon>
        <taxon>Bacteroidota</taxon>
        <taxon>Flavobacteriia</taxon>
        <taxon>Flavobacteriales</taxon>
        <taxon>Flavobacteriaceae</taxon>
        <taxon>Aquimarina</taxon>
    </lineage>
</organism>
<proteinExistence type="predicted"/>
<evidence type="ECO:0008006" key="5">
    <source>
        <dbReference type="Google" id="ProtNLM"/>
    </source>
</evidence>
<keyword evidence="2" id="KW-0812">Transmembrane</keyword>
<protein>
    <recommendedName>
        <fullName evidence="5">Bacteriophage tail tape measure N-terminal domain-containing protein</fullName>
    </recommendedName>
</protein>
<evidence type="ECO:0000313" key="4">
    <source>
        <dbReference type="Proteomes" id="UP000318833"/>
    </source>
</evidence>
<dbReference type="RefSeq" id="WP_143918175.1">
    <property type="nucleotide sequence ID" value="NZ_CANMIK010000072.1"/>
</dbReference>
<accession>A0A554VE54</accession>
<dbReference type="OrthoDB" id="1315743at2"/>
<gene>
    <name evidence="3" type="ORF">FOF46_23590</name>
</gene>
<keyword evidence="4" id="KW-1185">Reference proteome</keyword>
<reference evidence="3 4" key="1">
    <citation type="submission" date="2019-07" db="EMBL/GenBank/DDBJ databases">
        <title>The draft genome sequence of Aquimarina algiphila M91.</title>
        <authorList>
            <person name="Meng X."/>
        </authorList>
    </citation>
    <scope>NUCLEOTIDE SEQUENCE [LARGE SCALE GENOMIC DNA]</scope>
    <source>
        <strain evidence="3 4">M91</strain>
    </source>
</reference>
<evidence type="ECO:0000313" key="3">
    <source>
        <dbReference type="EMBL" id="TSE05250.1"/>
    </source>
</evidence>
<dbReference type="AlphaFoldDB" id="A0A554VE54"/>
<sequence>MAKKINLVDFEIEGIDKIISDTGDLISEQNRLKKSNADLKKNTEGLTNATDAQRQRYVQNQIEIKRLSSEIRTNNKIVEAQTSAQKLLGDALNRNVDTEAKARASNAELISIRKTLNRNTEEGREQIDKINKKLDENNKIIKENVSEYEQQKIGIGDYTSAIKDAFGQTAGFNKILGTLQQTFKTLAPLGQAIKSDFNSLAASYRQGAAEARALSGTQRLVAQSTNIVNTALKAFKIALISTGIGAILVAVGALIAFLTSTQEGIDKVNSVLIPLRVIFESLVGLLQKVGKALFEAFSNPKEVLTDLLDFIKNQVINRFQGLAKIVKGALTFDLSSIKEGIAQTEKANKVIIDGIKGAADAVSNTVKDAISRGKQIAELTKQIENAEVRIIGVRANLNDQLKQQEQIAKDITLSTTERLEATEEARRLAKAIQDEENKILELKIQQLELEQKSNDTSREEQKELEELRAQLVRNQTQERQTELRFLGARNAILKEQEAARQKAIDKAIKQNQNELKLFIATEGKRAESLQERLKVAEKIAEDELAISRRKLETGRLSQIEFELEVLRIKEEFLERQTEATIENLEQELELFEAQNQSRIEQGERLTDALVEQEIERLNAIYEAEQEILKEQREADLISELEFLTAKQELKNNFDAEQEEIKSDLENQKIEERLAKEALEFEERILSLEERNATEFELQQANLERQQELELAKANKEIQNQELLEKAKSNIERKYALKNAEIEGALSKAKIDARLQVLSAVGQIFGKESAIGKATAIAETTITTFQSATNAFNSLAGIPVVGPTLGAVAAGAAVASGLANVAKIVGINIGGADVAGGLSSLSSGVQAVGATIPKGEQGGLLKGARHSQGGILIEAEDGEMIMKREAVSMFLPQLQQMQIAAGGNPGLLGQPFARNGGITSRSLTRESNNLQSTQQLIEDNIQNIKVTNVAEDTIGVFNDGIEVQNQADL</sequence>
<feature type="transmembrane region" description="Helical" evidence="2">
    <location>
        <begin position="237"/>
        <end position="258"/>
    </location>
</feature>
<feature type="coiled-coil region" evidence="1">
    <location>
        <begin position="556"/>
        <end position="725"/>
    </location>
</feature>
<keyword evidence="2" id="KW-1133">Transmembrane helix</keyword>